<protein>
    <submittedName>
        <fullName evidence="3">Putative ribonuclease H-like domain-containing protein</fullName>
    </submittedName>
</protein>
<accession>A0A6L2N732</accession>
<dbReference type="EMBL" id="BKCJ010008057">
    <property type="protein sequence ID" value="GEU80324.1"/>
    <property type="molecule type" value="Genomic_DNA"/>
</dbReference>
<feature type="domain" description="GAG-pre-integrase" evidence="2">
    <location>
        <begin position="158"/>
        <end position="216"/>
    </location>
</feature>
<name>A0A6L2N732_TANCI</name>
<feature type="region of interest" description="Disordered" evidence="1">
    <location>
        <begin position="378"/>
        <end position="408"/>
    </location>
</feature>
<feature type="compositionally biased region" description="Low complexity" evidence="1">
    <location>
        <begin position="388"/>
        <end position="402"/>
    </location>
</feature>
<gene>
    <name evidence="3" type="ORF">Tci_052302</name>
</gene>
<evidence type="ECO:0000313" key="3">
    <source>
        <dbReference type="EMBL" id="GEU80324.1"/>
    </source>
</evidence>
<evidence type="ECO:0000259" key="2">
    <source>
        <dbReference type="Pfam" id="PF13976"/>
    </source>
</evidence>
<dbReference type="AlphaFoldDB" id="A0A6L2N732"/>
<evidence type="ECO:0000256" key="1">
    <source>
        <dbReference type="SAM" id="MobiDB-lite"/>
    </source>
</evidence>
<comment type="caution">
    <text evidence="3">The sequence shown here is derived from an EMBL/GenBank/DDBJ whole genome shotgun (WGS) entry which is preliminary data.</text>
</comment>
<reference evidence="3" key="1">
    <citation type="journal article" date="2019" name="Sci. Rep.">
        <title>Draft genome of Tanacetum cinerariifolium, the natural source of mosquito coil.</title>
        <authorList>
            <person name="Yamashiro T."/>
            <person name="Shiraishi A."/>
            <person name="Satake H."/>
            <person name="Nakayama K."/>
        </authorList>
    </citation>
    <scope>NUCLEOTIDE SEQUENCE</scope>
</reference>
<feature type="non-terminal residue" evidence="3">
    <location>
        <position position="408"/>
    </location>
</feature>
<proteinExistence type="predicted"/>
<dbReference type="InterPro" id="IPR025724">
    <property type="entry name" value="GAG-pre-integrase_dom"/>
</dbReference>
<sequence>MMTHRHSNRNVVPTIVLSRSRLVSLNAARPIPTAVPQSTVKNPRPVKHVVNKAYSPIRRPINYKPATKNSNFNKKVTTVKVNKVNVVQGTNDFKEFNGGYVAFGGNPKGGKISSKDTDCVVLSSDYMLPDENHVLLRVPRENNMYNVYLKNIVPLGDLTCLLVKATLDESNLWHRTLGHINFKTMNKMVKGNLVRGLPSNIFENNHTCVACQKGKQHKAFVNTPRWFSWYQFDEKDGIGVTAADLKLMLLGILLLLSQVNVVEGFTLMVNLTIYVLCIKQFWAMTTIKKVIVTEDVIRRDLHLDDADGVECFLNEEILAELARMGYEKPPPKLTFLQGVLLCTMENVFANLRRVRKGFSGVETPLFASMLIQPLPQAAKEEEVEVPTAPALPSPNNAPSLPLQDPIPT</sequence>
<dbReference type="Pfam" id="PF13976">
    <property type="entry name" value="gag_pre-integrs"/>
    <property type="match status" value="1"/>
</dbReference>
<organism evidence="3">
    <name type="scientific">Tanacetum cinerariifolium</name>
    <name type="common">Dalmatian daisy</name>
    <name type="synonym">Chrysanthemum cinerariifolium</name>
    <dbReference type="NCBI Taxonomy" id="118510"/>
    <lineage>
        <taxon>Eukaryota</taxon>
        <taxon>Viridiplantae</taxon>
        <taxon>Streptophyta</taxon>
        <taxon>Embryophyta</taxon>
        <taxon>Tracheophyta</taxon>
        <taxon>Spermatophyta</taxon>
        <taxon>Magnoliopsida</taxon>
        <taxon>eudicotyledons</taxon>
        <taxon>Gunneridae</taxon>
        <taxon>Pentapetalae</taxon>
        <taxon>asterids</taxon>
        <taxon>campanulids</taxon>
        <taxon>Asterales</taxon>
        <taxon>Asteraceae</taxon>
        <taxon>Asteroideae</taxon>
        <taxon>Anthemideae</taxon>
        <taxon>Anthemidinae</taxon>
        <taxon>Tanacetum</taxon>
    </lineage>
</organism>